<proteinExistence type="predicted"/>
<dbReference type="HOGENOM" id="CLU_1374291_0_0_1"/>
<dbReference type="Gramene" id="KQL00737">
    <property type="protein sequence ID" value="KQL00737"/>
    <property type="gene ID" value="SETIT_015034mg"/>
</dbReference>
<dbReference type="EnsemblPlants" id="KQL00737">
    <property type="protein sequence ID" value="KQL00737"/>
    <property type="gene ID" value="SETIT_015034mg"/>
</dbReference>
<reference evidence="2" key="2">
    <citation type="submission" date="2018-08" db="UniProtKB">
        <authorList>
            <consortium name="EnsemblPlants"/>
        </authorList>
    </citation>
    <scope>IDENTIFICATION</scope>
    <source>
        <strain evidence="2">Yugu1</strain>
    </source>
</reference>
<evidence type="ECO:0000313" key="3">
    <source>
        <dbReference type="Proteomes" id="UP000004995"/>
    </source>
</evidence>
<protein>
    <submittedName>
        <fullName evidence="2">Uncharacterized protein</fullName>
    </submittedName>
</protein>
<sequence>MKGVGRRLSGTFRKVTGSSSSHSHISTSTHHSIDYTPSSMQEEDMPQEEQSGPQAMEVEGPPLDLHGDWEIQAYALIKDRVFAHTQAFDTKLLENTVVVGKFAPRCNDMHNPTLRLMHISVLYLYKCRELTLPLAPQEETSRSNVSGRPPQSQHIMQQMYQAGWLPDGQMPGFTPRYQPGWDQPPQPHEAGGSG</sequence>
<dbReference type="AlphaFoldDB" id="K3YLB1"/>
<feature type="compositionally biased region" description="Low complexity" evidence="1">
    <location>
        <begin position="18"/>
        <end position="30"/>
    </location>
</feature>
<dbReference type="PANTHER" id="PTHR48243:SF1">
    <property type="entry name" value="AMINOTRANSFERASE-LIKE PLANT MOBILE DOMAIN-CONTAINING PROTEIN"/>
    <property type="match status" value="1"/>
</dbReference>
<dbReference type="EMBL" id="AGNK02003552">
    <property type="status" value="NOT_ANNOTATED_CDS"/>
    <property type="molecule type" value="Genomic_DNA"/>
</dbReference>
<feature type="region of interest" description="Disordered" evidence="1">
    <location>
        <begin position="164"/>
        <end position="194"/>
    </location>
</feature>
<evidence type="ECO:0000313" key="2">
    <source>
        <dbReference type="EnsemblPlants" id="KQL00737"/>
    </source>
</evidence>
<evidence type="ECO:0000256" key="1">
    <source>
        <dbReference type="SAM" id="MobiDB-lite"/>
    </source>
</evidence>
<feature type="region of interest" description="Disordered" evidence="1">
    <location>
        <begin position="1"/>
        <end position="60"/>
    </location>
</feature>
<keyword evidence="3" id="KW-1185">Reference proteome</keyword>
<dbReference type="PANTHER" id="PTHR48243">
    <property type="entry name" value="AMINOTRANSFERASE-LIKE PLANT MOBILE DOMAIN-CONTAINING PROTEIN"/>
    <property type="match status" value="1"/>
</dbReference>
<accession>K3YLB1</accession>
<dbReference type="Proteomes" id="UP000004995">
    <property type="component" value="Unassembled WGS sequence"/>
</dbReference>
<reference evidence="3" key="1">
    <citation type="journal article" date="2012" name="Nat. Biotechnol.">
        <title>Reference genome sequence of the model plant Setaria.</title>
        <authorList>
            <person name="Bennetzen J.L."/>
            <person name="Schmutz J."/>
            <person name="Wang H."/>
            <person name="Percifield R."/>
            <person name="Hawkins J."/>
            <person name="Pontaroli A.C."/>
            <person name="Estep M."/>
            <person name="Feng L."/>
            <person name="Vaughn J.N."/>
            <person name="Grimwood J."/>
            <person name="Jenkins J."/>
            <person name="Barry K."/>
            <person name="Lindquist E."/>
            <person name="Hellsten U."/>
            <person name="Deshpande S."/>
            <person name="Wang X."/>
            <person name="Wu X."/>
            <person name="Mitros T."/>
            <person name="Triplett J."/>
            <person name="Yang X."/>
            <person name="Ye C.Y."/>
            <person name="Mauro-Herrera M."/>
            <person name="Wang L."/>
            <person name="Li P."/>
            <person name="Sharma M."/>
            <person name="Sharma R."/>
            <person name="Ronald P.C."/>
            <person name="Panaud O."/>
            <person name="Kellogg E.A."/>
            <person name="Brutnell T.P."/>
            <person name="Doust A.N."/>
            <person name="Tuskan G.A."/>
            <person name="Rokhsar D."/>
            <person name="Devos K.M."/>
        </authorList>
    </citation>
    <scope>NUCLEOTIDE SEQUENCE [LARGE SCALE GENOMIC DNA]</scope>
    <source>
        <strain evidence="3">cv. Yugu1</strain>
    </source>
</reference>
<organism evidence="2 3">
    <name type="scientific">Setaria italica</name>
    <name type="common">Foxtail millet</name>
    <name type="synonym">Panicum italicum</name>
    <dbReference type="NCBI Taxonomy" id="4555"/>
    <lineage>
        <taxon>Eukaryota</taxon>
        <taxon>Viridiplantae</taxon>
        <taxon>Streptophyta</taxon>
        <taxon>Embryophyta</taxon>
        <taxon>Tracheophyta</taxon>
        <taxon>Spermatophyta</taxon>
        <taxon>Magnoliopsida</taxon>
        <taxon>Liliopsida</taxon>
        <taxon>Poales</taxon>
        <taxon>Poaceae</taxon>
        <taxon>PACMAD clade</taxon>
        <taxon>Panicoideae</taxon>
        <taxon>Panicodae</taxon>
        <taxon>Paniceae</taxon>
        <taxon>Cenchrinae</taxon>
        <taxon>Setaria</taxon>
    </lineage>
</organism>
<dbReference type="InParanoid" id="K3YLB1"/>
<name>K3YLB1_SETIT</name>